<keyword evidence="2" id="KW-1185">Reference proteome</keyword>
<organism evidence="1 2">
    <name type="scientific">Algoriphagus namhaensis</name>
    <dbReference type="NCBI Taxonomy" id="915353"/>
    <lineage>
        <taxon>Bacteria</taxon>
        <taxon>Pseudomonadati</taxon>
        <taxon>Bacteroidota</taxon>
        <taxon>Cytophagia</taxon>
        <taxon>Cytophagales</taxon>
        <taxon>Cyclobacteriaceae</taxon>
        <taxon>Algoriphagus</taxon>
    </lineage>
</organism>
<sequence>MRRLIVVCVWIWICSCESPESHSHQANYDRLKTLINGLEGEGKSLMQEIDEIARFSEKLLVSSNQSEELRVDSKYTIVDGISTNRPGDGSDLSTIYISQLATDMPLARKEVLITNSLDSVFKDLVFKYPLVSQVYTNSVNQVSRVYPSYDAVNLLDPDLDVTTFNFFYEADESHNPERVPRWLPDPYIDPAGRGWIVSLVTPIYHEEKLHSVLGIDFRIEEVLSPFLESFDGDYLVVTGKGDIVAGSPQAINKLGFPPLRNHVYRETIRSNNFRISDYNLYNSKSPEVRDMAQSLLLSSKEHFEFENEGGLTCAISSRFELVDWLLIEIFN</sequence>
<dbReference type="PROSITE" id="PS51257">
    <property type="entry name" value="PROKAR_LIPOPROTEIN"/>
    <property type="match status" value="1"/>
</dbReference>
<comment type="caution">
    <text evidence="1">The sequence shown here is derived from an EMBL/GenBank/DDBJ whole genome shotgun (WGS) entry which is preliminary data.</text>
</comment>
<name>A0ABV8AXB2_9BACT</name>
<dbReference type="RefSeq" id="WP_377906911.1">
    <property type="nucleotide sequence ID" value="NZ_JBHRZS010000007.1"/>
</dbReference>
<dbReference type="Proteomes" id="UP001595805">
    <property type="component" value="Unassembled WGS sequence"/>
</dbReference>
<proteinExistence type="predicted"/>
<accession>A0ABV8AXB2</accession>
<dbReference type="Gene3D" id="3.30.450.20">
    <property type="entry name" value="PAS domain"/>
    <property type="match status" value="1"/>
</dbReference>
<evidence type="ECO:0000313" key="2">
    <source>
        <dbReference type="Proteomes" id="UP001595805"/>
    </source>
</evidence>
<dbReference type="EMBL" id="JBHRZS010000007">
    <property type="protein sequence ID" value="MFC3881565.1"/>
    <property type="molecule type" value="Genomic_DNA"/>
</dbReference>
<dbReference type="CDD" id="cd18773">
    <property type="entry name" value="PDC1_HK_sensor"/>
    <property type="match status" value="1"/>
</dbReference>
<gene>
    <name evidence="1" type="ORF">ACFOSV_15325</name>
</gene>
<evidence type="ECO:0000313" key="1">
    <source>
        <dbReference type="EMBL" id="MFC3881565.1"/>
    </source>
</evidence>
<reference evidence="2" key="1">
    <citation type="journal article" date="2019" name="Int. J. Syst. Evol. Microbiol.">
        <title>The Global Catalogue of Microorganisms (GCM) 10K type strain sequencing project: providing services to taxonomists for standard genome sequencing and annotation.</title>
        <authorList>
            <consortium name="The Broad Institute Genomics Platform"/>
            <consortium name="The Broad Institute Genome Sequencing Center for Infectious Disease"/>
            <person name="Wu L."/>
            <person name="Ma J."/>
        </authorList>
    </citation>
    <scope>NUCLEOTIDE SEQUENCE [LARGE SCALE GENOMIC DNA]</scope>
    <source>
        <strain evidence="2">CCUG 60523</strain>
    </source>
</reference>
<protein>
    <submittedName>
        <fullName evidence="1">PDC sensor domain-containing protein</fullName>
    </submittedName>
</protein>